<keyword evidence="3" id="KW-1185">Reference proteome</keyword>
<name>A0ABR4DV15_9PEZI</name>
<evidence type="ECO:0000256" key="1">
    <source>
        <dbReference type="SAM" id="MobiDB-lite"/>
    </source>
</evidence>
<reference evidence="2 3" key="1">
    <citation type="submission" date="2024-03" db="EMBL/GenBank/DDBJ databases">
        <title>A high-quality draft genome sequence of Diaporthe vaccinii, a causative agent of upright dieback and viscid rot disease in cranberry plants.</title>
        <authorList>
            <person name="Sarrasin M."/>
            <person name="Lang B.F."/>
            <person name="Burger G."/>
        </authorList>
    </citation>
    <scope>NUCLEOTIDE SEQUENCE [LARGE SCALE GENOMIC DNA]</scope>
    <source>
        <strain evidence="2 3">IS7</strain>
    </source>
</reference>
<comment type="caution">
    <text evidence="2">The sequence shown here is derived from an EMBL/GenBank/DDBJ whole genome shotgun (WGS) entry which is preliminary data.</text>
</comment>
<evidence type="ECO:0000313" key="2">
    <source>
        <dbReference type="EMBL" id="KAL2274209.1"/>
    </source>
</evidence>
<organism evidence="2 3">
    <name type="scientific">Diaporthe vaccinii</name>
    <dbReference type="NCBI Taxonomy" id="105482"/>
    <lineage>
        <taxon>Eukaryota</taxon>
        <taxon>Fungi</taxon>
        <taxon>Dikarya</taxon>
        <taxon>Ascomycota</taxon>
        <taxon>Pezizomycotina</taxon>
        <taxon>Sordariomycetes</taxon>
        <taxon>Sordariomycetidae</taxon>
        <taxon>Diaporthales</taxon>
        <taxon>Diaporthaceae</taxon>
        <taxon>Diaporthe</taxon>
        <taxon>Diaporthe eres species complex</taxon>
    </lineage>
</organism>
<evidence type="ECO:0000313" key="3">
    <source>
        <dbReference type="Proteomes" id="UP001600888"/>
    </source>
</evidence>
<accession>A0ABR4DV15</accession>
<dbReference type="EMBL" id="JBAWTH010000163">
    <property type="protein sequence ID" value="KAL2274209.1"/>
    <property type="molecule type" value="Genomic_DNA"/>
</dbReference>
<gene>
    <name evidence="2" type="ORF">FJTKL_03559</name>
</gene>
<dbReference type="Proteomes" id="UP001600888">
    <property type="component" value="Unassembled WGS sequence"/>
</dbReference>
<proteinExistence type="predicted"/>
<feature type="region of interest" description="Disordered" evidence="1">
    <location>
        <begin position="1"/>
        <end position="26"/>
    </location>
</feature>
<protein>
    <submittedName>
        <fullName evidence="2">Uncharacterized protein</fullName>
    </submittedName>
</protein>
<feature type="compositionally biased region" description="Basic and acidic residues" evidence="1">
    <location>
        <begin position="7"/>
        <end position="19"/>
    </location>
</feature>
<sequence>MLQLLEPCEHSESPSETKRARPPYLGSSELPSVRWPRCCCRADSHSPAIPELRAHHNKESSAKYKYQIKGRTPTVLSRFFLRFLARSPEPS</sequence>